<evidence type="ECO:0000256" key="1">
    <source>
        <dbReference type="SAM" id="Phobius"/>
    </source>
</evidence>
<evidence type="ECO:0000313" key="3">
    <source>
        <dbReference type="Proteomes" id="UP000261828"/>
    </source>
</evidence>
<protein>
    <recommendedName>
        <fullName evidence="4">Prepilin type IV endopeptidase peptidase domain-containing protein</fullName>
    </recommendedName>
</protein>
<keyword evidence="1" id="KW-0812">Transmembrane</keyword>
<evidence type="ECO:0000313" key="2">
    <source>
        <dbReference type="EMBL" id="RDY60769.1"/>
    </source>
</evidence>
<dbReference type="EMBL" id="QTJX01000001">
    <property type="protein sequence ID" value="RDY60769.1"/>
    <property type="molecule type" value="Genomic_DNA"/>
</dbReference>
<keyword evidence="1" id="KW-0472">Membrane</keyword>
<comment type="caution">
    <text evidence="2">The sequence shown here is derived from an EMBL/GenBank/DDBJ whole genome shotgun (WGS) entry which is preliminary data.</text>
</comment>
<keyword evidence="1" id="KW-1133">Transmembrane helix</keyword>
<accession>A0A371JSP3</accession>
<sequence>MAYQDFKERRVLWYIFPLIAVLSAFIHFTNTIHWKVFVYYMVINCILVSCVIAILYIYTNLIAKKAFLDHSIGLGDILFFYAFALGFPSTSFVVLFVCAILFSLFTFLSIKNRFKLRTIPLAGLMGTFLILIFSFDLFFNTTVLYGH</sequence>
<feature type="transmembrane region" description="Helical" evidence="1">
    <location>
        <begin position="78"/>
        <end position="107"/>
    </location>
</feature>
<dbReference type="AlphaFoldDB" id="A0A371JSP3"/>
<feature type="transmembrane region" description="Helical" evidence="1">
    <location>
        <begin position="37"/>
        <end position="58"/>
    </location>
</feature>
<reference evidence="2 3" key="1">
    <citation type="submission" date="2018-08" db="EMBL/GenBank/DDBJ databases">
        <title>Muricauda nanhaiensis sp. nov., isolated from seawater of the South China Sea.</title>
        <authorList>
            <person name="Dang Y."/>
        </authorList>
    </citation>
    <scope>NUCLEOTIDE SEQUENCE [LARGE SCALE GENOMIC DNA]</scope>
    <source>
        <strain evidence="2 3">SM1704</strain>
    </source>
</reference>
<name>A0A371JSP3_9FLAO</name>
<gene>
    <name evidence="2" type="ORF">DX873_00885</name>
</gene>
<feature type="transmembrane region" description="Helical" evidence="1">
    <location>
        <begin position="119"/>
        <end position="139"/>
    </location>
</feature>
<proteinExistence type="predicted"/>
<evidence type="ECO:0008006" key="4">
    <source>
        <dbReference type="Google" id="ProtNLM"/>
    </source>
</evidence>
<dbReference type="Proteomes" id="UP000261828">
    <property type="component" value="Unassembled WGS sequence"/>
</dbReference>
<feature type="transmembrane region" description="Helical" evidence="1">
    <location>
        <begin position="12"/>
        <end position="30"/>
    </location>
</feature>
<keyword evidence="3" id="KW-1185">Reference proteome</keyword>
<organism evidence="2 3">
    <name type="scientific">Flagellimonas nanhaiensis</name>
    <dbReference type="NCBI Taxonomy" id="2292706"/>
    <lineage>
        <taxon>Bacteria</taxon>
        <taxon>Pseudomonadati</taxon>
        <taxon>Bacteroidota</taxon>
        <taxon>Flavobacteriia</taxon>
        <taxon>Flavobacteriales</taxon>
        <taxon>Flavobacteriaceae</taxon>
        <taxon>Flagellimonas</taxon>
    </lineage>
</organism>